<evidence type="ECO:0000256" key="4">
    <source>
        <dbReference type="PROSITE-ProRule" id="PRU00284"/>
    </source>
</evidence>
<dbReference type="PROSITE" id="PS51753">
    <property type="entry name" value="HBM"/>
    <property type="match status" value="1"/>
</dbReference>
<dbReference type="SMART" id="SM00304">
    <property type="entry name" value="HAMP"/>
    <property type="match status" value="1"/>
</dbReference>
<evidence type="ECO:0000313" key="9">
    <source>
        <dbReference type="EMBL" id="MFK7160002.1"/>
    </source>
</evidence>
<dbReference type="PANTHER" id="PTHR32089:SF120">
    <property type="entry name" value="METHYL-ACCEPTING CHEMOTAXIS PROTEIN TLPQ"/>
    <property type="match status" value="1"/>
</dbReference>
<dbReference type="PRINTS" id="PR00260">
    <property type="entry name" value="CHEMTRNSDUCR"/>
</dbReference>
<evidence type="ECO:0000259" key="8">
    <source>
        <dbReference type="PROSITE" id="PS51753"/>
    </source>
</evidence>
<dbReference type="Pfam" id="PF16591">
    <property type="entry name" value="HBM"/>
    <property type="match status" value="1"/>
</dbReference>
<organism evidence="9 10">
    <name type="scientific">Marinospirillum alkalitolerans</name>
    <dbReference type="NCBI Taxonomy" id="3123374"/>
    <lineage>
        <taxon>Bacteria</taxon>
        <taxon>Pseudomonadati</taxon>
        <taxon>Pseudomonadota</taxon>
        <taxon>Gammaproteobacteria</taxon>
        <taxon>Oceanospirillales</taxon>
        <taxon>Oceanospirillaceae</taxon>
        <taxon>Marinospirillum</taxon>
    </lineage>
</organism>
<keyword evidence="5" id="KW-1133">Transmembrane helix</keyword>
<comment type="subcellular location">
    <subcellularLocation>
        <location evidence="1">Membrane</location>
    </subcellularLocation>
</comment>
<dbReference type="InterPro" id="IPR032255">
    <property type="entry name" value="HBM"/>
</dbReference>
<keyword evidence="5" id="KW-0472">Membrane</keyword>
<feature type="domain" description="HBM" evidence="8">
    <location>
        <begin position="44"/>
        <end position="289"/>
    </location>
</feature>
<comment type="caution">
    <text evidence="9">The sequence shown here is derived from an EMBL/GenBank/DDBJ whole genome shotgun (WGS) entry which is preliminary data.</text>
</comment>
<comment type="similarity">
    <text evidence="3">Belongs to the methyl-accepting chemotaxis (MCP) protein family.</text>
</comment>
<dbReference type="InterPro" id="IPR003660">
    <property type="entry name" value="HAMP_dom"/>
</dbReference>
<keyword evidence="2 4" id="KW-0807">Transducer</keyword>
<evidence type="ECO:0000259" key="7">
    <source>
        <dbReference type="PROSITE" id="PS50885"/>
    </source>
</evidence>
<dbReference type="Gene3D" id="1.10.287.950">
    <property type="entry name" value="Methyl-accepting chemotaxis protein"/>
    <property type="match status" value="1"/>
</dbReference>
<keyword evidence="10" id="KW-1185">Reference proteome</keyword>
<dbReference type="Pfam" id="PF00015">
    <property type="entry name" value="MCPsignal"/>
    <property type="match status" value="1"/>
</dbReference>
<gene>
    <name evidence="9" type="ORF">V6U78_03005</name>
</gene>
<name>A0ABW8PXC6_9GAMM</name>
<dbReference type="SUPFAM" id="SSF58104">
    <property type="entry name" value="Methyl-accepting chemotaxis protein (MCP) signaling domain"/>
    <property type="match status" value="1"/>
</dbReference>
<dbReference type="PANTHER" id="PTHR32089">
    <property type="entry name" value="METHYL-ACCEPTING CHEMOTAXIS PROTEIN MCPB"/>
    <property type="match status" value="1"/>
</dbReference>
<reference evidence="9 10" key="1">
    <citation type="submission" date="2024-02" db="EMBL/GenBank/DDBJ databases">
        <title>Marinospirillum sp. MEB 164 isolated from Lonar lake sediment.</title>
        <authorList>
            <person name="Joshi A."/>
            <person name="Thite S."/>
        </authorList>
    </citation>
    <scope>NUCLEOTIDE SEQUENCE [LARGE SCALE GENOMIC DNA]</scope>
    <source>
        <strain evidence="9 10">MEB164</strain>
    </source>
</reference>
<feature type="domain" description="Methyl-accepting transducer" evidence="6">
    <location>
        <begin position="373"/>
        <end position="609"/>
    </location>
</feature>
<evidence type="ECO:0000313" key="10">
    <source>
        <dbReference type="Proteomes" id="UP001621714"/>
    </source>
</evidence>
<feature type="domain" description="HAMP" evidence="7">
    <location>
        <begin position="316"/>
        <end position="368"/>
    </location>
</feature>
<dbReference type="SMART" id="SM01358">
    <property type="entry name" value="HBM"/>
    <property type="match status" value="1"/>
</dbReference>
<dbReference type="PROSITE" id="PS50111">
    <property type="entry name" value="CHEMOTAXIS_TRANSDUC_2"/>
    <property type="match status" value="1"/>
</dbReference>
<dbReference type="PROSITE" id="PS50885">
    <property type="entry name" value="HAMP"/>
    <property type="match status" value="1"/>
</dbReference>
<dbReference type="InterPro" id="IPR004089">
    <property type="entry name" value="MCPsignal_dom"/>
</dbReference>
<dbReference type="RefSeq" id="WP_405337036.1">
    <property type="nucleotide sequence ID" value="NZ_JBANFI010000001.1"/>
</dbReference>
<dbReference type="Gene3D" id="1.20.1440.210">
    <property type="match status" value="1"/>
</dbReference>
<evidence type="ECO:0000256" key="2">
    <source>
        <dbReference type="ARBA" id="ARBA00023224"/>
    </source>
</evidence>
<keyword evidence="5" id="KW-0812">Transmembrane</keyword>
<evidence type="ECO:0000256" key="3">
    <source>
        <dbReference type="ARBA" id="ARBA00029447"/>
    </source>
</evidence>
<dbReference type="Proteomes" id="UP001621714">
    <property type="component" value="Unassembled WGS sequence"/>
</dbReference>
<dbReference type="SMART" id="SM00283">
    <property type="entry name" value="MA"/>
    <property type="match status" value="1"/>
</dbReference>
<dbReference type="InterPro" id="IPR004090">
    <property type="entry name" value="Chemotax_Me-accpt_rcpt"/>
</dbReference>
<dbReference type="Pfam" id="PF00672">
    <property type="entry name" value="HAMP"/>
    <property type="match status" value="1"/>
</dbReference>
<sequence length="645" mass="70258">MKSLIGFFEHFSIARKLLVGFLSVVLLMLVVATTSYQGLNLLIDRSNKASWGEELDQLVIQTELARAAYRQQPNDQQAQAVQARLNELAQSLTGHDYHFSDAHNLQQLAALARLNEEYRGHFRRLMDLAVERDGVRQTWVAAGNQMVQGYSELEQLLTQTARMADYPLIATESALEAARINQQVALLRFHMRGYILEDQQRHLDAANQILDQIIQATENLNLLGQSRLMEQANRSVEALNRYRTHLGQLQGVNQNIVSERAQLEGLSQTMRSVVTEFVDDQLAKRVAAVSQVISRLLLVVGLAILVALFFAWGITRLIAQPLVEVVTLAQKIAQGDLTSDLASERRDEVGQLIRAMGEMNAKLREVLGHIGESSLQLASATTQLSSSSEQNTQGMQRQCQETDQVAAAINEMAATVQEVAQNAELAALAATEADQLTQAGSSSVLGTAQQIETLADEILAAAESMNQLKEESDRIGGVLDVIKAIAEQTNLLALNAAIEAARAGEAGRGFAVVADEVRSLASRTQGSTLEIEELIAGLQNKAQGAVQMMEKSRGVTDSSVRQARHAAGQLEKIAQSVSRIQGMNQQIATAAEEQSAVAEEINQSVIRVRDIAEQAAEAAHEISGASEGLAQMGGRLQNMMGQFKL</sequence>
<protein>
    <submittedName>
        <fullName evidence="9">Methyl-accepting chemotaxis protein</fullName>
    </submittedName>
</protein>
<dbReference type="CDD" id="cd11386">
    <property type="entry name" value="MCP_signal"/>
    <property type="match status" value="1"/>
</dbReference>
<dbReference type="CDD" id="cd06225">
    <property type="entry name" value="HAMP"/>
    <property type="match status" value="1"/>
</dbReference>
<evidence type="ECO:0000256" key="5">
    <source>
        <dbReference type="SAM" id="Phobius"/>
    </source>
</evidence>
<dbReference type="EMBL" id="JBANFI010000001">
    <property type="protein sequence ID" value="MFK7160002.1"/>
    <property type="molecule type" value="Genomic_DNA"/>
</dbReference>
<feature type="transmembrane region" description="Helical" evidence="5">
    <location>
        <begin position="292"/>
        <end position="312"/>
    </location>
</feature>
<proteinExistence type="inferred from homology"/>
<evidence type="ECO:0000259" key="6">
    <source>
        <dbReference type="PROSITE" id="PS50111"/>
    </source>
</evidence>
<evidence type="ECO:0000256" key="1">
    <source>
        <dbReference type="ARBA" id="ARBA00004370"/>
    </source>
</evidence>
<accession>A0ABW8PXC6</accession>